<feature type="signal peptide" evidence="2">
    <location>
        <begin position="1"/>
        <end position="19"/>
    </location>
</feature>
<comment type="caution">
    <text evidence="3">The sequence shown here is derived from an EMBL/GenBank/DDBJ whole genome shotgun (WGS) entry which is preliminary data.</text>
</comment>
<feature type="chain" id="PRO_5040262641" evidence="2">
    <location>
        <begin position="20"/>
        <end position="202"/>
    </location>
</feature>
<evidence type="ECO:0000313" key="3">
    <source>
        <dbReference type="EMBL" id="KAG9239281.1"/>
    </source>
</evidence>
<organism evidence="3 4">
    <name type="scientific">Amylocarpus encephaloides</name>
    <dbReference type="NCBI Taxonomy" id="45428"/>
    <lineage>
        <taxon>Eukaryota</taxon>
        <taxon>Fungi</taxon>
        <taxon>Dikarya</taxon>
        <taxon>Ascomycota</taxon>
        <taxon>Pezizomycotina</taxon>
        <taxon>Leotiomycetes</taxon>
        <taxon>Helotiales</taxon>
        <taxon>Helotiales incertae sedis</taxon>
        <taxon>Amylocarpus</taxon>
    </lineage>
</organism>
<evidence type="ECO:0000256" key="1">
    <source>
        <dbReference type="SAM" id="MobiDB-lite"/>
    </source>
</evidence>
<dbReference type="Proteomes" id="UP000824998">
    <property type="component" value="Unassembled WGS sequence"/>
</dbReference>
<sequence>MRFSTIIASGVVAALSVSAQSTNVTAVVSGTQSATPAQVSQSTCLAACPATDALCRDKCIVDPTAVPNPVAMCIDSCTQGKGSAAENEAYRQCQLNCRLATSSLVSSTVAPTGTGASDSSPTSGAASGSGSGSSGTASAGTKPSSSGSAGAVATGGSATTGGSTDGSATTSGSAAATSSSAADSTRVGAAGIFGIFAALLAL</sequence>
<evidence type="ECO:0000256" key="2">
    <source>
        <dbReference type="SAM" id="SignalP"/>
    </source>
</evidence>
<feature type="compositionally biased region" description="Low complexity" evidence="1">
    <location>
        <begin position="134"/>
        <end position="180"/>
    </location>
</feature>
<protein>
    <submittedName>
        <fullName evidence="3">Uncharacterized protein</fullName>
    </submittedName>
</protein>
<name>A0A9P8CBK5_9HELO</name>
<keyword evidence="4" id="KW-1185">Reference proteome</keyword>
<accession>A0A9P8CBK5</accession>
<feature type="compositionally biased region" description="Low complexity" evidence="1">
    <location>
        <begin position="111"/>
        <end position="126"/>
    </location>
</feature>
<dbReference type="EMBL" id="MU251360">
    <property type="protein sequence ID" value="KAG9239281.1"/>
    <property type="molecule type" value="Genomic_DNA"/>
</dbReference>
<feature type="region of interest" description="Disordered" evidence="1">
    <location>
        <begin position="110"/>
        <end position="180"/>
    </location>
</feature>
<proteinExistence type="predicted"/>
<dbReference type="OrthoDB" id="5597238at2759"/>
<keyword evidence="2" id="KW-0732">Signal</keyword>
<reference evidence="3" key="1">
    <citation type="journal article" date="2021" name="IMA Fungus">
        <title>Genomic characterization of three marine fungi, including Emericellopsis atlantica sp. nov. with signatures of a generalist lifestyle and marine biomass degradation.</title>
        <authorList>
            <person name="Hagestad O.C."/>
            <person name="Hou L."/>
            <person name="Andersen J.H."/>
            <person name="Hansen E.H."/>
            <person name="Altermark B."/>
            <person name="Li C."/>
            <person name="Kuhnert E."/>
            <person name="Cox R.J."/>
            <person name="Crous P.W."/>
            <person name="Spatafora J.W."/>
            <person name="Lail K."/>
            <person name="Amirebrahimi M."/>
            <person name="Lipzen A."/>
            <person name="Pangilinan J."/>
            <person name="Andreopoulos W."/>
            <person name="Hayes R.D."/>
            <person name="Ng V."/>
            <person name="Grigoriev I.V."/>
            <person name="Jackson S.A."/>
            <person name="Sutton T.D.S."/>
            <person name="Dobson A.D.W."/>
            <person name="Rama T."/>
        </authorList>
    </citation>
    <scope>NUCLEOTIDE SEQUENCE</scope>
    <source>
        <strain evidence="3">TRa018bII</strain>
    </source>
</reference>
<evidence type="ECO:0000313" key="4">
    <source>
        <dbReference type="Proteomes" id="UP000824998"/>
    </source>
</evidence>
<dbReference type="AlphaFoldDB" id="A0A9P8CBK5"/>
<gene>
    <name evidence="3" type="ORF">BJ875DRAFT_501509</name>
</gene>